<accession>A0A1J5Q9K3</accession>
<dbReference type="InterPro" id="IPR012349">
    <property type="entry name" value="Split_barrel_FMN-bd"/>
</dbReference>
<dbReference type="GO" id="GO:0016627">
    <property type="term" value="F:oxidoreductase activity, acting on the CH-CH group of donors"/>
    <property type="evidence" value="ECO:0007669"/>
    <property type="project" value="TreeGrafter"/>
</dbReference>
<dbReference type="InterPro" id="IPR019967">
    <property type="entry name" value="F420-dep_enz_PPOX_Rv0121"/>
</dbReference>
<dbReference type="SUPFAM" id="SSF50475">
    <property type="entry name" value="FMN-binding split barrel"/>
    <property type="match status" value="1"/>
</dbReference>
<dbReference type="PANTHER" id="PTHR35176">
    <property type="entry name" value="HEME OXYGENASE HI_0854-RELATED"/>
    <property type="match status" value="1"/>
</dbReference>
<gene>
    <name evidence="3" type="ORF">GALL_379040</name>
</gene>
<dbReference type="GO" id="GO:0005829">
    <property type="term" value="C:cytosol"/>
    <property type="evidence" value="ECO:0007669"/>
    <property type="project" value="TreeGrafter"/>
</dbReference>
<feature type="domain" description="Pyridoxamine 5'-phosphate oxidase N-terminal" evidence="2">
    <location>
        <begin position="3"/>
        <end position="137"/>
    </location>
</feature>
<organism evidence="3">
    <name type="scientific">mine drainage metagenome</name>
    <dbReference type="NCBI Taxonomy" id="410659"/>
    <lineage>
        <taxon>unclassified sequences</taxon>
        <taxon>metagenomes</taxon>
        <taxon>ecological metagenomes</taxon>
    </lineage>
</organism>
<dbReference type="Gene3D" id="2.30.110.10">
    <property type="entry name" value="Electron Transport, Fmn-binding Protein, Chain A"/>
    <property type="match status" value="1"/>
</dbReference>
<dbReference type="InterPro" id="IPR011576">
    <property type="entry name" value="Pyridox_Oxase_N"/>
</dbReference>
<proteinExistence type="predicted"/>
<keyword evidence="1" id="KW-0560">Oxidoreductase</keyword>
<dbReference type="AlphaFoldDB" id="A0A1J5Q9K3"/>
<name>A0A1J5Q9K3_9ZZZZ</name>
<dbReference type="InterPro" id="IPR052019">
    <property type="entry name" value="F420H2_bilvrd_red/Heme_oxyg"/>
</dbReference>
<dbReference type="GO" id="GO:0070967">
    <property type="term" value="F:coenzyme F420 binding"/>
    <property type="evidence" value="ECO:0007669"/>
    <property type="project" value="TreeGrafter"/>
</dbReference>
<dbReference type="EMBL" id="MLJW01001073">
    <property type="protein sequence ID" value="OIQ80342.1"/>
    <property type="molecule type" value="Genomic_DNA"/>
</dbReference>
<dbReference type="NCBIfam" id="TIGR03668">
    <property type="entry name" value="Rv0121_F420"/>
    <property type="match status" value="1"/>
</dbReference>
<reference evidence="3" key="1">
    <citation type="submission" date="2016-10" db="EMBL/GenBank/DDBJ databases">
        <title>Sequence of Gallionella enrichment culture.</title>
        <authorList>
            <person name="Poehlein A."/>
            <person name="Muehling M."/>
            <person name="Daniel R."/>
        </authorList>
    </citation>
    <scope>NUCLEOTIDE SEQUENCE</scope>
</reference>
<evidence type="ECO:0000259" key="2">
    <source>
        <dbReference type="Pfam" id="PF01243"/>
    </source>
</evidence>
<evidence type="ECO:0000313" key="3">
    <source>
        <dbReference type="EMBL" id="OIQ80342.1"/>
    </source>
</evidence>
<comment type="caution">
    <text evidence="3">The sequence shown here is derived from an EMBL/GenBank/DDBJ whole genome shotgun (WGS) entry which is preliminary data.</text>
</comment>
<sequence>MNTDECRRRFGAAPHAYLATADARAVPHLVPVTFAVVGADAIAVAIDHKPKRPVDPRQLRRIRNITANPQVAFLADAYDDDWQRLWWVRADATARVVDAGLEHDCAVERLMARYAQYRAVPPTGPVLLAAVDRWSGWTGRA</sequence>
<dbReference type="PANTHER" id="PTHR35176:SF2">
    <property type="entry name" value="F420H(2)-DEPENDENT REDUCTASE RV1155"/>
    <property type="match status" value="1"/>
</dbReference>
<dbReference type="Pfam" id="PF01243">
    <property type="entry name" value="PNPOx_N"/>
    <property type="match status" value="1"/>
</dbReference>
<evidence type="ECO:0000256" key="1">
    <source>
        <dbReference type="ARBA" id="ARBA00023002"/>
    </source>
</evidence>
<protein>
    <submittedName>
        <fullName evidence="3">Pyridoxamine 5'-phosphate oxidase</fullName>
    </submittedName>
</protein>